<feature type="region of interest" description="Disordered" evidence="1">
    <location>
        <begin position="540"/>
        <end position="573"/>
    </location>
</feature>
<gene>
    <name evidence="7" type="ORF">OTU49_015204</name>
</gene>
<accession>A0AAW0YB26</accession>
<reference evidence="7 8" key="1">
    <citation type="journal article" date="2024" name="BMC Genomics">
        <title>Genome assembly of redclaw crayfish (Cherax quadricarinatus) provides insights into its immune adaptation and hypoxia tolerance.</title>
        <authorList>
            <person name="Liu Z."/>
            <person name="Zheng J."/>
            <person name="Li H."/>
            <person name="Fang K."/>
            <person name="Wang S."/>
            <person name="He J."/>
            <person name="Zhou D."/>
            <person name="Weng S."/>
            <person name="Chi M."/>
            <person name="Gu Z."/>
            <person name="He J."/>
            <person name="Li F."/>
            <person name="Wang M."/>
        </authorList>
    </citation>
    <scope>NUCLEOTIDE SEQUENCE [LARGE SCALE GENOMIC DNA]</scope>
    <source>
        <strain evidence="7">ZL_2023a</strain>
    </source>
</reference>
<sequence>MLYLRLLVWVSVVLSLPQGRCVCFFPGELQGVWHTQVTGHIGDGRRVTRSPITYQELTIHSDTILQWGSCHQRLDDYILLTDRSGSTLCYRCIQLEVVTPQVVQVWSTGLQTCYTTEAAALRTCPTPAHLAAHTAAHLMLYKSKTTWGEDAITTVDCPLNGRFTFTYQVGDARRGKTGLENSCDQPTSEFSNCPHGFGFSITYRDCTFPTPRNGSLQCLGSWVGHDRHNYLAVLDSSVKIGSYVPRYKCGMFREEAGTGRVFVAFSEDSTCTNGLYSPTDGYETYVLTSVPPPPLPPDVTSSSCTFPRSLRGHWHHTYVADDTVVFKDYHNYRTYTARCVRDLDDGEHYIVFTRTHCGEWNYNCLWLKRRSANVLEFMLGLYPRETFDTNLCEPDKFGDMTSWTTQGKSLLEEPTTCPIVGNYAGVLPDAPGYCAQLYSDCETPQLMYYTVSDCRNTTYVYEQREYQCLGQWEEEGRVYALTYRRDIHTYECFVGLIRTGGVVFIKEAGARCSRGIQPEVLGMKLYRKAESCAVEDLTSEVNQSSQRSPERSSATRPPWLRTTKPWKPITARPGHRGSGCKGLFASHHHCIFTLIVALIASTLNII</sequence>
<dbReference type="InterPro" id="IPR055470">
    <property type="entry name" value="DUF7042"/>
</dbReference>
<feature type="compositionally biased region" description="Polar residues" evidence="1">
    <location>
        <begin position="540"/>
        <end position="555"/>
    </location>
</feature>
<comment type="caution">
    <text evidence="7">The sequence shown here is derived from an EMBL/GenBank/DDBJ whole genome shotgun (WGS) entry which is preliminary data.</text>
</comment>
<feature type="domain" description="DUF7044" evidence="5">
    <location>
        <begin position="22"/>
        <end position="126"/>
    </location>
</feature>
<dbReference type="Pfam" id="PF23070">
    <property type="entry name" value="DUF7043"/>
    <property type="match status" value="1"/>
</dbReference>
<dbReference type="Pfam" id="PF23073">
    <property type="entry name" value="DUF7045"/>
    <property type="match status" value="1"/>
</dbReference>
<dbReference type="InterPro" id="IPR055472">
    <property type="entry name" value="DUF7044"/>
</dbReference>
<dbReference type="AlphaFoldDB" id="A0AAW0YB26"/>
<dbReference type="Pfam" id="PF23069">
    <property type="entry name" value="DUF7042"/>
    <property type="match status" value="1"/>
</dbReference>
<protein>
    <submittedName>
        <fullName evidence="7">Uncharacterized protein</fullName>
    </submittedName>
</protein>
<dbReference type="Pfam" id="PF23071">
    <property type="entry name" value="DUF7044"/>
    <property type="match status" value="1"/>
</dbReference>
<dbReference type="PANTHER" id="PTHR22255">
    <property type="entry name" value="LP06548P"/>
    <property type="match status" value="1"/>
</dbReference>
<evidence type="ECO:0000259" key="3">
    <source>
        <dbReference type="Pfam" id="PF23069"/>
    </source>
</evidence>
<evidence type="ECO:0000259" key="6">
    <source>
        <dbReference type="Pfam" id="PF23073"/>
    </source>
</evidence>
<feature type="domain" description="DUF7042" evidence="3">
    <location>
        <begin position="154"/>
        <end position="288"/>
    </location>
</feature>
<evidence type="ECO:0000259" key="4">
    <source>
        <dbReference type="Pfam" id="PF23070"/>
    </source>
</evidence>
<keyword evidence="2" id="KW-0732">Signal</keyword>
<keyword evidence="8" id="KW-1185">Reference proteome</keyword>
<dbReference type="Proteomes" id="UP001445076">
    <property type="component" value="Unassembled WGS sequence"/>
</dbReference>
<dbReference type="EMBL" id="JARKIK010000008">
    <property type="protein sequence ID" value="KAK8750039.1"/>
    <property type="molecule type" value="Genomic_DNA"/>
</dbReference>
<evidence type="ECO:0000256" key="2">
    <source>
        <dbReference type="SAM" id="SignalP"/>
    </source>
</evidence>
<evidence type="ECO:0000313" key="8">
    <source>
        <dbReference type="Proteomes" id="UP001445076"/>
    </source>
</evidence>
<proteinExistence type="predicted"/>
<feature type="signal peptide" evidence="2">
    <location>
        <begin position="1"/>
        <end position="15"/>
    </location>
</feature>
<name>A0AAW0YB26_CHEQU</name>
<dbReference type="PANTHER" id="PTHR22255:SF4">
    <property type="entry name" value="CATION-INDEPENDENT MANNOSE-6-PHOSPHATE RECEPTOR"/>
    <property type="match status" value="1"/>
</dbReference>
<dbReference type="InterPro" id="IPR055473">
    <property type="entry name" value="DUF7045"/>
</dbReference>
<feature type="domain" description="DUF7043" evidence="4">
    <location>
        <begin position="301"/>
        <end position="405"/>
    </location>
</feature>
<dbReference type="InterPro" id="IPR055471">
    <property type="entry name" value="DUF7043"/>
</dbReference>
<evidence type="ECO:0000313" key="7">
    <source>
        <dbReference type="EMBL" id="KAK8750039.1"/>
    </source>
</evidence>
<feature type="domain" description="DUF7045" evidence="6">
    <location>
        <begin position="417"/>
        <end position="518"/>
    </location>
</feature>
<feature type="chain" id="PRO_5043979465" evidence="2">
    <location>
        <begin position="16"/>
        <end position="606"/>
    </location>
</feature>
<evidence type="ECO:0000256" key="1">
    <source>
        <dbReference type="SAM" id="MobiDB-lite"/>
    </source>
</evidence>
<evidence type="ECO:0000259" key="5">
    <source>
        <dbReference type="Pfam" id="PF23071"/>
    </source>
</evidence>
<organism evidence="7 8">
    <name type="scientific">Cherax quadricarinatus</name>
    <name type="common">Australian red claw crayfish</name>
    <dbReference type="NCBI Taxonomy" id="27406"/>
    <lineage>
        <taxon>Eukaryota</taxon>
        <taxon>Metazoa</taxon>
        <taxon>Ecdysozoa</taxon>
        <taxon>Arthropoda</taxon>
        <taxon>Crustacea</taxon>
        <taxon>Multicrustacea</taxon>
        <taxon>Malacostraca</taxon>
        <taxon>Eumalacostraca</taxon>
        <taxon>Eucarida</taxon>
        <taxon>Decapoda</taxon>
        <taxon>Pleocyemata</taxon>
        <taxon>Astacidea</taxon>
        <taxon>Parastacoidea</taxon>
        <taxon>Parastacidae</taxon>
        <taxon>Cherax</taxon>
    </lineage>
</organism>